<feature type="domain" description="C2H2-type" evidence="13">
    <location>
        <begin position="1040"/>
        <end position="1063"/>
    </location>
</feature>
<dbReference type="Pfam" id="PF00096">
    <property type="entry name" value="zf-C2H2"/>
    <property type="match status" value="9"/>
</dbReference>
<dbReference type="GO" id="GO:0005634">
    <property type="term" value="C:nucleus"/>
    <property type="evidence" value="ECO:0007669"/>
    <property type="project" value="UniProtKB-SubCell"/>
</dbReference>
<evidence type="ECO:0000256" key="6">
    <source>
        <dbReference type="ARBA" id="ARBA00023015"/>
    </source>
</evidence>
<keyword evidence="15" id="KW-1185">Reference proteome</keyword>
<evidence type="ECO:0000259" key="13">
    <source>
        <dbReference type="PROSITE" id="PS50157"/>
    </source>
</evidence>
<keyword evidence="4 10" id="KW-0863">Zinc-finger</keyword>
<feature type="non-terminal residue" evidence="14">
    <location>
        <position position="1417"/>
    </location>
</feature>
<feature type="coiled-coil region" evidence="11">
    <location>
        <begin position="1363"/>
        <end position="1411"/>
    </location>
</feature>
<comment type="caution">
    <text evidence="14">The sequence shown here is derived from an EMBL/GenBank/DDBJ whole genome shotgun (WGS) entry which is preliminary data.</text>
</comment>
<evidence type="ECO:0000256" key="10">
    <source>
        <dbReference type="PROSITE-ProRule" id="PRU00042"/>
    </source>
</evidence>
<dbReference type="PROSITE" id="PS00028">
    <property type="entry name" value="ZINC_FINGER_C2H2_1"/>
    <property type="match status" value="17"/>
</dbReference>
<dbReference type="GO" id="GO:0003677">
    <property type="term" value="F:DNA binding"/>
    <property type="evidence" value="ECO:0007669"/>
    <property type="project" value="UniProtKB-KW"/>
</dbReference>
<evidence type="ECO:0000256" key="2">
    <source>
        <dbReference type="ARBA" id="ARBA00022723"/>
    </source>
</evidence>
<sequence>MASQVTVTAQDHPTTPACAASDTPNGKNTKSAEKVSISHGEDTVQELQHTCETCGEVFTHARLLKRHLATEQAGKQFPCSLCGAVYLRLACLNVHVRTHTVVCNQCLISFISESSYRRHTCKPSDEIVFDCKNCGKEFRQRDGLLQHIVQSHVTENGFACEDCGKDMPTAAYLARHKKSCAAQAAKSFSCPECDAIFRSLSGLRLHLLSHAGAKPYTCLECGASFKAQTYLSCHIKRKHCKDRPFSCMHCSKAFPFQSALNLHMKSHHPESKDQIKLQTERSFRKTSSGTVDRQQKGVVEAVFDKSLSLSLPEESRDLSTTNVPAVGSVDCQLQRCFTAVSSRSQSLITGEEIVVPASTADDTSRIGDAGWDVEPANNAPSVWQDNDGMAESPVNVLVDFCTQEVPVVQLQAFDIGQSGRSPPESDETLQQEFQHVCKTCGESFAHARLLKRHLYIEQEGKEFSCSLWETKKKDKARKRYTEKTSEGKLPDNSEVSGQTEDTVELETVFGESQGKFPPLTEDAQFPTSDRDREGRGEPEQELEWSSDVLSVKVENDSGVKSGLDDLTGAPSPGDDRETEEATTEEQETSDDRETEEATTEEQETSDDRETEEATTEEQETSDDRETEEATTEEQETSDDRETEEATTEEQETSDDRETEEATTEEQETSDDRETEEATTEEQETSDDRETEEATTEEQETSDTNLISTPELDRNDSETEKHHVCETCGEVYSTAHLLTRHQRIQWEGDQYPCYLCDAVFPRTSCLHVHLRDHTFVCEQCQVVFVSQSSLKEHTCDCSRKTYECKKCKKECKERVELDEHIQTHITEHNHVCEYCGKQLPTATYLTRHKKSCATQSAKFACPKCKTMSGSLMSLRSHMKEKHTSDRSFFCTFCGKGFALKHRLDSHQKIHIDHRKRRAVVETHIRGQARRTKRRCPETSSNDAWDGFTRTKASPERKAMGKEGNGDKRDQDVESEMSDGLLESSLPWTQSETTKSTPVTISQADFDGSGEGPHTCGTCGATFQRAFLLKRHLDTRQEGRRFPCSLCEQVFPRSGCLHVHMQNHSFVCEQCQIVFITEISFRNHLCKGSEGNTYQCQKCAEVFRYQAALAEHIETHITEKGCICRKCGKELASAGYMERHKKTCGVKTSKFSCPQCEELFRTIRGLRLHLQSHSGVKPFTCELCGISFKAQQYLQCHKKQIHSSDRPFLCSQCPKAFAFKHRLNAHMKEHTSAGQHICQQCGSSFKTAEGLKCHLETHSDARPYICTECGRGFKQRTVLIRHVMTHTGVRGYKCRFCDAAFVHMSSLCRHERTHTGDRPYICKICSASFPDSGTLVIHRRLHTGEKPYVCSFCAMRFSDPSSMRKHNLENEVSGLKAVINSVQEENSVLKQMVKNLMEENDRIKKQLEQETDAGKVEDQ</sequence>
<feature type="region of interest" description="Disordered" evidence="12">
    <location>
        <begin position="1"/>
        <end position="32"/>
    </location>
</feature>
<evidence type="ECO:0000256" key="9">
    <source>
        <dbReference type="ARBA" id="ARBA00023242"/>
    </source>
</evidence>
<evidence type="ECO:0000256" key="5">
    <source>
        <dbReference type="ARBA" id="ARBA00022833"/>
    </source>
</evidence>
<gene>
    <name evidence="14" type="ORF">BaRGS_00033006</name>
</gene>
<dbReference type="PANTHER" id="PTHR24393:SF5">
    <property type="entry name" value="HISTONE-LYSINE N-METHYLTRANSFERASE PRDM16"/>
    <property type="match status" value="1"/>
</dbReference>
<feature type="domain" description="C2H2-type" evidence="13">
    <location>
        <begin position="1177"/>
        <end position="1205"/>
    </location>
</feature>
<evidence type="ECO:0000256" key="1">
    <source>
        <dbReference type="ARBA" id="ARBA00004123"/>
    </source>
</evidence>
<organism evidence="14 15">
    <name type="scientific">Batillaria attramentaria</name>
    <dbReference type="NCBI Taxonomy" id="370345"/>
    <lineage>
        <taxon>Eukaryota</taxon>
        <taxon>Metazoa</taxon>
        <taxon>Spiralia</taxon>
        <taxon>Lophotrochozoa</taxon>
        <taxon>Mollusca</taxon>
        <taxon>Gastropoda</taxon>
        <taxon>Caenogastropoda</taxon>
        <taxon>Sorbeoconcha</taxon>
        <taxon>Cerithioidea</taxon>
        <taxon>Batillariidae</taxon>
        <taxon>Batillaria</taxon>
    </lineage>
</organism>
<dbReference type="Gene3D" id="3.30.160.60">
    <property type="entry name" value="Classic Zinc Finger"/>
    <property type="match status" value="17"/>
</dbReference>
<feature type="domain" description="C2H2-type" evidence="13">
    <location>
        <begin position="158"/>
        <end position="187"/>
    </location>
</feature>
<dbReference type="GO" id="GO:0008270">
    <property type="term" value="F:zinc ion binding"/>
    <property type="evidence" value="ECO:0007669"/>
    <property type="project" value="UniProtKB-KW"/>
</dbReference>
<feature type="domain" description="C2H2-type" evidence="13">
    <location>
        <begin position="750"/>
        <end position="773"/>
    </location>
</feature>
<feature type="domain" description="C2H2-type" evidence="13">
    <location>
        <begin position="1318"/>
        <end position="1345"/>
    </location>
</feature>
<keyword evidence="8" id="KW-0804">Transcription</keyword>
<feature type="region of interest" description="Disordered" evidence="12">
    <location>
        <begin position="476"/>
        <end position="719"/>
    </location>
</feature>
<feature type="domain" description="C2H2-type" evidence="13">
    <location>
        <begin position="1149"/>
        <end position="1176"/>
    </location>
</feature>
<feature type="domain" description="C2H2-type" evidence="13">
    <location>
        <begin position="245"/>
        <end position="272"/>
    </location>
</feature>
<feature type="region of interest" description="Disordered" evidence="12">
    <location>
        <begin position="923"/>
        <end position="1005"/>
    </location>
</feature>
<dbReference type="InterPro" id="IPR013087">
    <property type="entry name" value="Znf_C2H2_type"/>
</dbReference>
<dbReference type="PROSITE" id="PS50157">
    <property type="entry name" value="ZINC_FINGER_C2H2_2"/>
    <property type="match status" value="23"/>
</dbReference>
<protein>
    <recommendedName>
        <fullName evidence="13">C2H2-type domain-containing protein</fullName>
    </recommendedName>
</protein>
<dbReference type="FunFam" id="3.30.160.60:FF:001840">
    <property type="entry name" value="Paternally-expressed gene 3 protein"/>
    <property type="match status" value="1"/>
</dbReference>
<keyword evidence="11" id="KW-0175">Coiled coil</keyword>
<feature type="domain" description="C2H2-type" evidence="13">
    <location>
        <begin position="435"/>
        <end position="462"/>
    </location>
</feature>
<feature type="domain" description="C2H2-type" evidence="13">
    <location>
        <begin position="801"/>
        <end position="828"/>
    </location>
</feature>
<dbReference type="FunFam" id="3.30.160.60:FF:000325">
    <property type="entry name" value="ZFP90 zinc finger protein"/>
    <property type="match status" value="1"/>
</dbReference>
<evidence type="ECO:0000256" key="12">
    <source>
        <dbReference type="SAM" id="MobiDB-lite"/>
    </source>
</evidence>
<feature type="domain" description="C2H2-type" evidence="13">
    <location>
        <begin position="1092"/>
        <end position="1119"/>
    </location>
</feature>
<dbReference type="PANTHER" id="PTHR24393">
    <property type="entry name" value="ZINC FINGER PROTEIN"/>
    <property type="match status" value="1"/>
</dbReference>
<feature type="compositionally biased region" description="Polar residues" evidence="12">
    <location>
        <begin position="984"/>
        <end position="1001"/>
    </location>
</feature>
<proteinExistence type="predicted"/>
<keyword evidence="7" id="KW-0238">DNA-binding</keyword>
<keyword evidence="2" id="KW-0479">Metal-binding</keyword>
<keyword evidence="6" id="KW-0805">Transcription regulation</keyword>
<feature type="domain" description="C2H2-type" evidence="13">
    <location>
        <begin position="722"/>
        <end position="751"/>
    </location>
</feature>
<name>A0ABD0JLL6_9CAEN</name>
<evidence type="ECO:0000256" key="4">
    <source>
        <dbReference type="ARBA" id="ARBA00022771"/>
    </source>
</evidence>
<feature type="compositionally biased region" description="Basic and acidic residues" evidence="12">
    <location>
        <begin position="951"/>
        <end position="970"/>
    </location>
</feature>
<dbReference type="Proteomes" id="UP001519460">
    <property type="component" value="Unassembled WGS sequence"/>
</dbReference>
<evidence type="ECO:0000256" key="7">
    <source>
        <dbReference type="ARBA" id="ARBA00023125"/>
    </source>
</evidence>
<feature type="domain" description="C2H2-type" evidence="13">
    <location>
        <begin position="216"/>
        <end position="244"/>
    </location>
</feature>
<feature type="compositionally biased region" description="Acidic residues" evidence="12">
    <location>
        <begin position="576"/>
        <end position="700"/>
    </location>
</feature>
<feature type="domain" description="C2H2-type" evidence="13">
    <location>
        <begin position="1234"/>
        <end position="1261"/>
    </location>
</feature>
<dbReference type="InterPro" id="IPR036236">
    <property type="entry name" value="Znf_C2H2_sf"/>
</dbReference>
<dbReference type="SMART" id="SM00355">
    <property type="entry name" value="ZnF_C2H2"/>
    <property type="match status" value="29"/>
</dbReference>
<feature type="domain" description="C2H2-type" evidence="13">
    <location>
        <begin position="1206"/>
        <end position="1233"/>
    </location>
</feature>
<evidence type="ECO:0000256" key="3">
    <source>
        <dbReference type="ARBA" id="ARBA00022737"/>
    </source>
</evidence>
<comment type="subcellular location">
    <subcellularLocation>
        <location evidence="1">Nucleus</location>
    </subcellularLocation>
</comment>
<reference evidence="14 15" key="1">
    <citation type="journal article" date="2023" name="Sci. Data">
        <title>Genome assembly of the Korean intertidal mud-creeper Batillaria attramentaria.</title>
        <authorList>
            <person name="Patra A.K."/>
            <person name="Ho P.T."/>
            <person name="Jun S."/>
            <person name="Lee S.J."/>
            <person name="Kim Y."/>
            <person name="Won Y.J."/>
        </authorList>
    </citation>
    <scope>NUCLEOTIDE SEQUENCE [LARGE SCALE GENOMIC DNA]</scope>
    <source>
        <strain evidence="14">Wonlab-2016</strain>
    </source>
</reference>
<evidence type="ECO:0000313" key="14">
    <source>
        <dbReference type="EMBL" id="KAK7475734.1"/>
    </source>
</evidence>
<keyword evidence="9" id="KW-0539">Nucleus</keyword>
<feature type="compositionally biased region" description="Basic and acidic residues" evidence="12">
    <location>
        <begin position="710"/>
        <end position="719"/>
    </location>
</feature>
<feature type="domain" description="C2H2-type" evidence="13">
    <location>
        <begin position="1290"/>
        <end position="1317"/>
    </location>
</feature>
<keyword evidence="3" id="KW-0677">Repeat</keyword>
<feature type="domain" description="C2H2-type" evidence="13">
    <location>
        <begin position="49"/>
        <end position="76"/>
    </location>
</feature>
<feature type="domain" description="C2H2-type" evidence="13">
    <location>
        <begin position="129"/>
        <end position="157"/>
    </location>
</feature>
<evidence type="ECO:0000256" key="11">
    <source>
        <dbReference type="SAM" id="Coils"/>
    </source>
</evidence>
<evidence type="ECO:0000313" key="15">
    <source>
        <dbReference type="Proteomes" id="UP001519460"/>
    </source>
</evidence>
<feature type="domain" description="C2H2-type" evidence="13">
    <location>
        <begin position="1012"/>
        <end position="1040"/>
    </location>
</feature>
<keyword evidence="5" id="KW-0862">Zinc</keyword>
<feature type="domain" description="C2H2-type" evidence="13">
    <location>
        <begin position="887"/>
        <end position="914"/>
    </location>
</feature>
<dbReference type="FunFam" id="3.30.160.60:FF:002343">
    <property type="entry name" value="Zinc finger protein 33A"/>
    <property type="match status" value="1"/>
</dbReference>
<dbReference type="EMBL" id="JACVVK020000395">
    <property type="protein sequence ID" value="KAK7475734.1"/>
    <property type="molecule type" value="Genomic_DNA"/>
</dbReference>
<feature type="domain" description="C2H2-type" evidence="13">
    <location>
        <begin position="188"/>
        <end position="215"/>
    </location>
</feature>
<evidence type="ECO:0000256" key="8">
    <source>
        <dbReference type="ARBA" id="ARBA00023163"/>
    </source>
</evidence>
<dbReference type="SUPFAM" id="SSF57667">
    <property type="entry name" value="beta-beta-alpha zinc fingers"/>
    <property type="match status" value="14"/>
</dbReference>
<accession>A0ABD0JLL6</accession>
<feature type="domain" description="C2H2-type" evidence="13">
    <location>
        <begin position="858"/>
        <end position="886"/>
    </location>
</feature>
<feature type="compositionally biased region" description="Basic and acidic residues" evidence="12">
    <location>
        <begin position="528"/>
        <end position="538"/>
    </location>
</feature>
<feature type="domain" description="C2H2-type" evidence="13">
    <location>
        <begin position="1262"/>
        <end position="1289"/>
    </location>
</feature>
<feature type="domain" description="C2H2-type" evidence="13">
    <location>
        <begin position="77"/>
        <end position="100"/>
    </location>
</feature>
<feature type="compositionally biased region" description="Polar residues" evidence="12">
    <location>
        <begin position="1"/>
        <end position="13"/>
    </location>
</feature>
<feature type="compositionally biased region" description="Basic and acidic residues" evidence="12">
    <location>
        <begin position="479"/>
        <end position="491"/>
    </location>
</feature>